<evidence type="ECO:0000313" key="2">
    <source>
        <dbReference type="EMBL" id="CAK0782650.1"/>
    </source>
</evidence>
<dbReference type="AlphaFoldDB" id="A0AAV1I5I6"/>
<feature type="region of interest" description="Disordered" evidence="1">
    <location>
        <begin position="75"/>
        <end position="99"/>
    </location>
</feature>
<evidence type="ECO:0000313" key="3">
    <source>
        <dbReference type="Proteomes" id="UP001314263"/>
    </source>
</evidence>
<sequence>MAEAARTMLGQQLKSASQYVEMLNNTMEDMSESQQKLREAEVDCVMQLRGEQAVKSLQAQLRAWHRYMGKEKDFLEEQSEQKTPYMTDEQRKQSARSKLATMGARPALGSFSMNESELAQHRKALTATASPAAQDIARLRSGSVSPAGASPIEAGVQAQSRGSPLWKEGQNGLRSPASQSNGRRREDIATSL</sequence>
<organism evidence="2 3">
    <name type="scientific">Coccomyxa viridis</name>
    <dbReference type="NCBI Taxonomy" id="1274662"/>
    <lineage>
        <taxon>Eukaryota</taxon>
        <taxon>Viridiplantae</taxon>
        <taxon>Chlorophyta</taxon>
        <taxon>core chlorophytes</taxon>
        <taxon>Trebouxiophyceae</taxon>
        <taxon>Trebouxiophyceae incertae sedis</taxon>
        <taxon>Coccomyxaceae</taxon>
        <taxon>Coccomyxa</taxon>
    </lineage>
</organism>
<protein>
    <submittedName>
        <fullName evidence="2">Uncharacterized protein</fullName>
    </submittedName>
</protein>
<keyword evidence="3" id="KW-1185">Reference proteome</keyword>
<dbReference type="EMBL" id="CAUYUE010000007">
    <property type="protein sequence ID" value="CAK0782650.1"/>
    <property type="molecule type" value="Genomic_DNA"/>
</dbReference>
<feature type="compositionally biased region" description="Polar residues" evidence="1">
    <location>
        <begin position="172"/>
        <end position="181"/>
    </location>
</feature>
<reference evidence="2 3" key="1">
    <citation type="submission" date="2023-10" db="EMBL/GenBank/DDBJ databases">
        <authorList>
            <person name="Maclean D."/>
            <person name="Macfadyen A."/>
        </authorList>
    </citation>
    <scope>NUCLEOTIDE SEQUENCE [LARGE SCALE GENOMIC DNA]</scope>
</reference>
<gene>
    <name evidence="2" type="ORF">CVIRNUC_005849</name>
</gene>
<feature type="region of interest" description="Disordered" evidence="1">
    <location>
        <begin position="136"/>
        <end position="192"/>
    </location>
</feature>
<name>A0AAV1I5I6_9CHLO</name>
<dbReference type="Proteomes" id="UP001314263">
    <property type="component" value="Unassembled WGS sequence"/>
</dbReference>
<evidence type="ECO:0000256" key="1">
    <source>
        <dbReference type="SAM" id="MobiDB-lite"/>
    </source>
</evidence>
<proteinExistence type="predicted"/>
<comment type="caution">
    <text evidence="2">The sequence shown here is derived from an EMBL/GenBank/DDBJ whole genome shotgun (WGS) entry which is preliminary data.</text>
</comment>
<accession>A0AAV1I5I6</accession>
<feature type="compositionally biased region" description="Basic and acidic residues" evidence="1">
    <location>
        <begin position="183"/>
        <end position="192"/>
    </location>
</feature>